<accession>A0A6J4S8X8</accession>
<dbReference type="GO" id="GO:0020037">
    <property type="term" value="F:heme binding"/>
    <property type="evidence" value="ECO:0007669"/>
    <property type="project" value="InterPro"/>
</dbReference>
<dbReference type="InterPro" id="IPR015984">
    <property type="entry name" value="Cyt_c_prime_subgr"/>
</dbReference>
<name>A0A6J4S8X8_9SPHN</name>
<dbReference type="SUPFAM" id="SSF47175">
    <property type="entry name" value="Cytochromes"/>
    <property type="match status" value="1"/>
</dbReference>
<dbReference type="Pfam" id="PF01322">
    <property type="entry name" value="Cytochrom_C_2"/>
    <property type="match status" value="1"/>
</dbReference>
<organism evidence="2">
    <name type="scientific">uncultured Sphingomonas sp</name>
    <dbReference type="NCBI Taxonomy" id="158754"/>
    <lineage>
        <taxon>Bacteria</taxon>
        <taxon>Pseudomonadati</taxon>
        <taxon>Pseudomonadota</taxon>
        <taxon>Alphaproteobacteria</taxon>
        <taxon>Sphingomonadales</taxon>
        <taxon>Sphingomonadaceae</taxon>
        <taxon>Sphingomonas</taxon>
        <taxon>environmental samples</taxon>
    </lineage>
</organism>
<gene>
    <name evidence="2" type="ORF">AVDCRST_MAG44-295</name>
</gene>
<evidence type="ECO:0000313" key="2">
    <source>
        <dbReference type="EMBL" id="CAA9492460.1"/>
    </source>
</evidence>
<feature type="chain" id="PRO_5026680940" description="Cytochrome c" evidence="1">
    <location>
        <begin position="24"/>
        <end position="186"/>
    </location>
</feature>
<dbReference type="PRINTS" id="PR00608">
    <property type="entry name" value="CYTCHROMECII"/>
</dbReference>
<sequence>MRNVLLATAGALVLLSACNGGGADDNNALAEANATGNEASAAIENAVQQSNATPVQKEQALALMKERHEVYERIGKAMKVVSRELKAGTPDLAQVRQNAGTIAELAPKVQGWFPAGTGPDVGKTGAKAEIWAKPEDFAAKSRDFTQAAQAFQTAANGNDLAAIRSAHGNLGKSCKACHDLYREDDH</sequence>
<protein>
    <recommendedName>
        <fullName evidence="3">Cytochrome c</fullName>
    </recommendedName>
</protein>
<dbReference type="GO" id="GO:0009055">
    <property type="term" value="F:electron transfer activity"/>
    <property type="evidence" value="ECO:0007669"/>
    <property type="project" value="InterPro"/>
</dbReference>
<dbReference type="InterPro" id="IPR002321">
    <property type="entry name" value="Cyt_c_II"/>
</dbReference>
<dbReference type="GO" id="GO:0022900">
    <property type="term" value="P:electron transport chain"/>
    <property type="evidence" value="ECO:0007669"/>
    <property type="project" value="InterPro"/>
</dbReference>
<dbReference type="EMBL" id="CADCVY010000019">
    <property type="protein sequence ID" value="CAA9492460.1"/>
    <property type="molecule type" value="Genomic_DNA"/>
</dbReference>
<dbReference type="PROSITE" id="PS51009">
    <property type="entry name" value="CYTCII"/>
    <property type="match status" value="1"/>
</dbReference>
<dbReference type="AlphaFoldDB" id="A0A6J4S8X8"/>
<dbReference type="PROSITE" id="PS51257">
    <property type="entry name" value="PROKAR_LIPOPROTEIN"/>
    <property type="match status" value="1"/>
</dbReference>
<keyword evidence="1" id="KW-0732">Signal</keyword>
<dbReference type="GO" id="GO:0005506">
    <property type="term" value="F:iron ion binding"/>
    <property type="evidence" value="ECO:0007669"/>
    <property type="project" value="InterPro"/>
</dbReference>
<feature type="signal peptide" evidence="1">
    <location>
        <begin position="1"/>
        <end position="23"/>
    </location>
</feature>
<evidence type="ECO:0000256" key="1">
    <source>
        <dbReference type="SAM" id="SignalP"/>
    </source>
</evidence>
<dbReference type="Gene3D" id="1.20.120.10">
    <property type="entry name" value="Cytochrome c/b562"/>
    <property type="match status" value="1"/>
</dbReference>
<evidence type="ECO:0008006" key="3">
    <source>
        <dbReference type="Google" id="ProtNLM"/>
    </source>
</evidence>
<dbReference type="InterPro" id="IPR010980">
    <property type="entry name" value="Cyt_c/b562"/>
</dbReference>
<proteinExistence type="predicted"/>
<reference evidence="2" key="1">
    <citation type="submission" date="2020-02" db="EMBL/GenBank/DDBJ databases">
        <authorList>
            <person name="Meier V. D."/>
        </authorList>
    </citation>
    <scope>NUCLEOTIDE SEQUENCE</scope>
    <source>
        <strain evidence="2">AVDCRST_MAG44</strain>
    </source>
</reference>